<feature type="transmembrane region" description="Helical" evidence="10">
    <location>
        <begin position="388"/>
        <end position="406"/>
    </location>
</feature>
<evidence type="ECO:0000256" key="10">
    <source>
        <dbReference type="SAM" id="Phobius"/>
    </source>
</evidence>
<keyword evidence="5" id="KW-0547">Nucleotide-binding</keyword>
<dbReference type="SUPFAM" id="SSF90123">
    <property type="entry name" value="ABC transporter transmembrane region"/>
    <property type="match status" value="2"/>
</dbReference>
<comment type="subcellular location">
    <subcellularLocation>
        <location evidence="1">Cell membrane</location>
        <topology evidence="1">Multi-pass membrane protein</topology>
    </subcellularLocation>
</comment>
<keyword evidence="7 10" id="KW-1133">Transmembrane helix</keyword>
<dbReference type="InterPro" id="IPR011527">
    <property type="entry name" value="ABC1_TM_dom"/>
</dbReference>
<dbReference type="Gene3D" id="1.20.1560.10">
    <property type="entry name" value="ABC transporter type 1, transmembrane domain"/>
    <property type="match status" value="2"/>
</dbReference>
<feature type="transmembrane region" description="Helical" evidence="10">
    <location>
        <begin position="1098"/>
        <end position="1116"/>
    </location>
</feature>
<evidence type="ECO:0000259" key="13">
    <source>
        <dbReference type="PROSITE" id="PS50929"/>
    </source>
</evidence>
<dbReference type="PROSITE" id="PS50893">
    <property type="entry name" value="ABC_TRANSPORTER_2"/>
    <property type="match status" value="2"/>
</dbReference>
<evidence type="ECO:0000256" key="9">
    <source>
        <dbReference type="SAM" id="MobiDB-lite"/>
    </source>
</evidence>
<feature type="compositionally biased region" description="Basic and acidic residues" evidence="9">
    <location>
        <begin position="913"/>
        <end position="922"/>
    </location>
</feature>
<dbReference type="GO" id="GO:0015421">
    <property type="term" value="F:ABC-type oligopeptide transporter activity"/>
    <property type="evidence" value="ECO:0007669"/>
    <property type="project" value="TreeGrafter"/>
</dbReference>
<evidence type="ECO:0000256" key="6">
    <source>
        <dbReference type="ARBA" id="ARBA00022840"/>
    </source>
</evidence>
<feature type="region of interest" description="Disordered" evidence="9">
    <location>
        <begin position="63"/>
        <end position="102"/>
    </location>
</feature>
<dbReference type="FunFam" id="3.40.50.300:FF:000854">
    <property type="entry name" value="Multidrug ABC transporter ATP-binding protein"/>
    <property type="match status" value="1"/>
</dbReference>
<keyword evidence="11" id="KW-0732">Signal</keyword>
<comment type="caution">
    <text evidence="14">The sequence shown here is derived from an EMBL/GenBank/DDBJ whole genome shotgun (WGS) entry which is preliminary data.</text>
</comment>
<evidence type="ECO:0000256" key="11">
    <source>
        <dbReference type="SAM" id="SignalP"/>
    </source>
</evidence>
<feature type="transmembrane region" description="Helical" evidence="10">
    <location>
        <begin position="364"/>
        <end position="382"/>
    </location>
</feature>
<feature type="transmembrane region" description="Helical" evidence="10">
    <location>
        <begin position="236"/>
        <end position="269"/>
    </location>
</feature>
<feature type="domain" description="ABC transporter" evidence="12">
    <location>
        <begin position="1274"/>
        <end position="1533"/>
    </location>
</feature>
<name>A0A8H8VAS9_ORBOL</name>
<feature type="signal peptide" evidence="11">
    <location>
        <begin position="1"/>
        <end position="23"/>
    </location>
</feature>
<feature type="domain" description="ABC transmembrane type-1" evidence="13">
    <location>
        <begin position="955"/>
        <end position="1224"/>
    </location>
</feature>
<dbReference type="InterPro" id="IPR036640">
    <property type="entry name" value="ABC1_TM_sf"/>
</dbReference>
<dbReference type="Proteomes" id="UP000614610">
    <property type="component" value="Unassembled WGS sequence"/>
</dbReference>
<feature type="chain" id="PRO_5034955000" evidence="11">
    <location>
        <begin position="24"/>
        <end position="1541"/>
    </location>
</feature>
<keyword evidence="3" id="KW-1003">Cell membrane</keyword>
<evidence type="ECO:0000256" key="4">
    <source>
        <dbReference type="ARBA" id="ARBA00022692"/>
    </source>
</evidence>
<dbReference type="GO" id="GO:0005886">
    <property type="term" value="C:plasma membrane"/>
    <property type="evidence" value="ECO:0007669"/>
    <property type="project" value="UniProtKB-SubCell"/>
</dbReference>
<dbReference type="SUPFAM" id="SSF52540">
    <property type="entry name" value="P-loop containing nucleoside triphosphate hydrolases"/>
    <property type="match status" value="2"/>
</dbReference>
<dbReference type="GO" id="GO:0005524">
    <property type="term" value="F:ATP binding"/>
    <property type="evidence" value="ECO:0007669"/>
    <property type="project" value="UniProtKB-KW"/>
</dbReference>
<feature type="compositionally biased region" description="Polar residues" evidence="9">
    <location>
        <begin position="874"/>
        <end position="883"/>
    </location>
</feature>
<dbReference type="GO" id="GO:0016887">
    <property type="term" value="F:ATP hydrolysis activity"/>
    <property type="evidence" value="ECO:0007669"/>
    <property type="project" value="InterPro"/>
</dbReference>
<feature type="compositionally biased region" description="Polar residues" evidence="9">
    <location>
        <begin position="892"/>
        <end position="903"/>
    </location>
</feature>
<feature type="transmembrane region" description="Helical" evidence="10">
    <location>
        <begin position="952"/>
        <end position="983"/>
    </location>
</feature>
<feature type="region of interest" description="Disordered" evidence="9">
    <location>
        <begin position="874"/>
        <end position="922"/>
    </location>
</feature>
<keyword evidence="8 10" id="KW-0472">Membrane</keyword>
<dbReference type="Pfam" id="PF00005">
    <property type="entry name" value="ABC_tran"/>
    <property type="match status" value="2"/>
</dbReference>
<dbReference type="PROSITE" id="PS00211">
    <property type="entry name" value="ABC_TRANSPORTER_1"/>
    <property type="match status" value="1"/>
</dbReference>
<dbReference type="SMART" id="SM00382">
    <property type="entry name" value="AAA"/>
    <property type="match status" value="2"/>
</dbReference>
<keyword evidence="4 10" id="KW-0812">Transmembrane</keyword>
<feature type="transmembrane region" description="Helical" evidence="10">
    <location>
        <begin position="1176"/>
        <end position="1200"/>
    </location>
</feature>
<evidence type="ECO:0000256" key="2">
    <source>
        <dbReference type="ARBA" id="ARBA00022448"/>
    </source>
</evidence>
<dbReference type="Gene3D" id="3.40.50.300">
    <property type="entry name" value="P-loop containing nucleotide triphosphate hydrolases"/>
    <property type="match status" value="2"/>
</dbReference>
<dbReference type="OrthoDB" id="6500128at2759"/>
<dbReference type="InterPro" id="IPR003439">
    <property type="entry name" value="ABC_transporter-like_ATP-bd"/>
</dbReference>
<dbReference type="EMBL" id="WIWT01000031">
    <property type="protein sequence ID" value="KAF3212079.1"/>
    <property type="molecule type" value="Genomic_DNA"/>
</dbReference>
<dbReference type="InterPro" id="IPR039421">
    <property type="entry name" value="Type_1_exporter"/>
</dbReference>
<dbReference type="GO" id="GO:0090374">
    <property type="term" value="P:oligopeptide export from mitochondrion"/>
    <property type="evidence" value="ECO:0007669"/>
    <property type="project" value="TreeGrafter"/>
</dbReference>
<keyword evidence="2" id="KW-0813">Transport</keyword>
<reference evidence="14" key="1">
    <citation type="submission" date="2019-06" db="EMBL/GenBank/DDBJ databases">
        <authorList>
            <person name="Palmer J.M."/>
        </authorList>
    </citation>
    <scope>NUCLEOTIDE SEQUENCE</scope>
    <source>
        <strain evidence="14">TWF679</strain>
    </source>
</reference>
<dbReference type="Pfam" id="PF00664">
    <property type="entry name" value="ABC_membrane"/>
    <property type="match status" value="2"/>
</dbReference>
<dbReference type="InterPro" id="IPR027417">
    <property type="entry name" value="P-loop_NTPase"/>
</dbReference>
<evidence type="ECO:0000256" key="7">
    <source>
        <dbReference type="ARBA" id="ARBA00022989"/>
    </source>
</evidence>
<evidence type="ECO:0000313" key="14">
    <source>
        <dbReference type="EMBL" id="KAF3212079.1"/>
    </source>
</evidence>
<evidence type="ECO:0000259" key="12">
    <source>
        <dbReference type="PROSITE" id="PS50893"/>
    </source>
</evidence>
<evidence type="ECO:0000256" key="8">
    <source>
        <dbReference type="ARBA" id="ARBA00023136"/>
    </source>
</evidence>
<feature type="domain" description="ABC transporter" evidence="12">
    <location>
        <begin position="569"/>
        <end position="808"/>
    </location>
</feature>
<feature type="transmembrane region" description="Helical" evidence="10">
    <location>
        <begin position="474"/>
        <end position="490"/>
    </location>
</feature>
<dbReference type="FunFam" id="3.40.50.300:FF:000604">
    <property type="entry name" value="ABC transporter B family member 28"/>
    <property type="match status" value="1"/>
</dbReference>
<gene>
    <name evidence="14" type="ORF">TWF679_006199</name>
</gene>
<evidence type="ECO:0000256" key="1">
    <source>
        <dbReference type="ARBA" id="ARBA00004651"/>
    </source>
</evidence>
<feature type="transmembrane region" description="Helical" evidence="10">
    <location>
        <begin position="995"/>
        <end position="1018"/>
    </location>
</feature>
<evidence type="ECO:0000256" key="5">
    <source>
        <dbReference type="ARBA" id="ARBA00022741"/>
    </source>
</evidence>
<feature type="transmembrane region" description="Helical" evidence="10">
    <location>
        <begin position="1074"/>
        <end position="1092"/>
    </location>
</feature>
<feature type="transmembrane region" description="Helical" evidence="10">
    <location>
        <begin position="289"/>
        <end position="311"/>
    </location>
</feature>
<evidence type="ECO:0000256" key="3">
    <source>
        <dbReference type="ARBA" id="ARBA00022475"/>
    </source>
</evidence>
<dbReference type="GO" id="GO:0005743">
    <property type="term" value="C:mitochondrial inner membrane"/>
    <property type="evidence" value="ECO:0007669"/>
    <property type="project" value="TreeGrafter"/>
</dbReference>
<dbReference type="PROSITE" id="PS50929">
    <property type="entry name" value="ABC_TM1F"/>
    <property type="match status" value="2"/>
</dbReference>
<feature type="domain" description="ABC transmembrane type-1" evidence="13">
    <location>
        <begin position="239"/>
        <end position="533"/>
    </location>
</feature>
<evidence type="ECO:0000313" key="15">
    <source>
        <dbReference type="Proteomes" id="UP000614610"/>
    </source>
</evidence>
<dbReference type="CDD" id="cd18577">
    <property type="entry name" value="ABC_6TM_Pgp_ABCB1_D1_like"/>
    <property type="match status" value="1"/>
</dbReference>
<accession>A0A8H8VAS9</accession>
<feature type="compositionally biased region" description="Low complexity" evidence="9">
    <location>
        <begin position="84"/>
        <end position="102"/>
    </location>
</feature>
<proteinExistence type="predicted"/>
<keyword evidence="6" id="KW-0067">ATP-binding</keyword>
<dbReference type="InterPro" id="IPR003593">
    <property type="entry name" value="AAA+_ATPase"/>
</dbReference>
<dbReference type="PANTHER" id="PTHR43394:SF15">
    <property type="entry name" value="ALPHA-FACTOR-TRANSPORTING ATPASE"/>
    <property type="match status" value="1"/>
</dbReference>
<organism evidence="14 15">
    <name type="scientific">Orbilia oligospora</name>
    <name type="common">Nematode-trapping fungus</name>
    <name type="synonym">Arthrobotrys oligospora</name>
    <dbReference type="NCBI Taxonomy" id="2813651"/>
    <lineage>
        <taxon>Eukaryota</taxon>
        <taxon>Fungi</taxon>
        <taxon>Dikarya</taxon>
        <taxon>Ascomycota</taxon>
        <taxon>Pezizomycotina</taxon>
        <taxon>Orbiliomycetes</taxon>
        <taxon>Orbiliales</taxon>
        <taxon>Orbiliaceae</taxon>
        <taxon>Orbilia</taxon>
    </lineage>
</organism>
<protein>
    <submittedName>
        <fullName evidence="14">Uncharacterized protein</fullName>
    </submittedName>
</protein>
<feature type="transmembrane region" description="Helical" evidence="10">
    <location>
        <begin position="510"/>
        <end position="531"/>
    </location>
</feature>
<sequence length="1541" mass="170798">MEYCLHPLSILNFFLTPILRCNSQEPPVGTHDGCNRGLVWLESEGWGFDGKLDRNIDLSGNSDPNAVALDSDSDSDDSCQPNFSDSDTSNDTPSDISTPLPSLHPLKPTLDLLLPCSPLGGTDLGEIHSESGGETAPWCSSPTTSIASPFSYLDGDTLIEGVDPHFTEKCGYEENDTESNPLLHSKTEDNLHNFPLASTPCPPHDTYLEDSEEEREMRRYATWASYFGFTRRGHAVCLAFGIFSALVSAAVLPISSILLGHVFAEFALYGRGEVTAPDLLPRVSEWIKYYVFLAGGGWLAYGAFYCSWMWFGELQAESARAEIYQALMAKELEWFDNTEHEILRVANRCHTQIAEFQLAASQPLGLLLQAAVSVVACLIIAFYFSWHLTLICLAGMPVAALAVAFFSNGMEHGIGQQSLALGSAAQSISRAVKGIDTVKYFNGQEMEISLYGTAVKAAGLAYNRIAKYAAFQNAILRFLTLMVFVQGFWYATTLVTRTTTFQEYSGYMTAFWACLIAGQQIETIFPLVIVLEKGKYAASNLRRLTMVDVEFDLTRRRAGVSPRKCNGFIAFQDVRFHYPSRRDVAGLNGLSMFVNAGETVFIVGKSGCGKSTLANLLLTVWKHNSGSILIDENPLEKLDRKWIHDNVTYVPQRPALFNESISRNIRFGKANTDNLTHKDIWRVCDDVFLTEVITGLPNGLRTKLKSGGTNLSGGQRQRVSLARARLRDTSIMILDEPTTGLDEATKVLVMNTLREWRKDKTTIVITHNLSDIRPNDWVYVMDAGRVVQVGERRTLEALYQGPFADLLKNVETPYEESIPPESCYEESLIDYYMDDPEKENQCPNRTTILPFVENSINAFRQSLAPRAHKSFNPSRVTFQNHRATTAAPPVPSRSQTIKRATSQSRKRPRRTRQSMEEIPPKPECKSTIMKGQQGLRHIFSTIGPNTSWSDKLGIAIGLLCCIVSAAATPAFSFALARLVYIFFTDLSGTGTKAAFWALVITGIALLDAVTSSLQLFLLEKSAQRWIDSVRIRAYGLVMSQARSWFDVDKNKTSRIAQDLEGNAEEMRNLLGRQLGFAVGALTILGIGVGWSFTQDVQLTAVGLVAIPVLLLVLRVFSWVTERCEERCNGESEQLAIFLRDMLDNLVAVRTLSLKGYFDHKHHRLLRRSLSAGRKRAVCTGLTVGLSDTGVFLATALLFWYGARLIVQNGLALEKALTVFSMLLFSLSNSAATLRIVPQVSVSKDYARRVLRLLELKSISHENQGSRKIDLDGSLIIRDVSFSYPSRRQATVLRNINLQINPGEFIAIVGSSGSGKSTLVSLMERLYSPSSGEVIFSGYQSSDLDIGHLRRQIAIVPQNPYLFPASVRENILYGSNEHYKLSGSMHGERGPQIQQIINAANAAGLGEWIDGLKHGYDTLLNMGDESLSGGQLQKIAIARALVRDPRILILDQATAGLDAVSSSTVLDSVWSLKNKGVSGGWRGWGTTVIMVTHKTDMMRMADRVVVLEEGRVVDEGNFTDLITRSESFRRLLKKQEEEDNFV</sequence>
<dbReference type="PANTHER" id="PTHR43394">
    <property type="entry name" value="ATP-DEPENDENT PERMEASE MDL1, MITOCHONDRIAL"/>
    <property type="match status" value="1"/>
</dbReference>
<dbReference type="InterPro" id="IPR017871">
    <property type="entry name" value="ABC_transporter-like_CS"/>
</dbReference>
<dbReference type="CDD" id="cd18578">
    <property type="entry name" value="ABC_6TM_Pgp_ABCB1_D2_like"/>
    <property type="match status" value="1"/>
</dbReference>